<name>A0A317N745_9NOCA</name>
<dbReference type="SUPFAM" id="SSF53474">
    <property type="entry name" value="alpha/beta-Hydrolases"/>
    <property type="match status" value="1"/>
</dbReference>
<evidence type="ECO:0000259" key="1">
    <source>
        <dbReference type="Pfam" id="PF00561"/>
    </source>
</evidence>
<dbReference type="InterPro" id="IPR000073">
    <property type="entry name" value="AB_hydrolase_1"/>
</dbReference>
<dbReference type="EMBL" id="QGTL01000011">
    <property type="protein sequence ID" value="PWV71101.1"/>
    <property type="molecule type" value="Genomic_DNA"/>
</dbReference>
<dbReference type="Pfam" id="PF00561">
    <property type="entry name" value="Abhydrolase_1"/>
    <property type="match status" value="1"/>
</dbReference>
<dbReference type="GO" id="GO:0016020">
    <property type="term" value="C:membrane"/>
    <property type="evidence" value="ECO:0007669"/>
    <property type="project" value="TreeGrafter"/>
</dbReference>
<gene>
    <name evidence="2" type="ORF">DFR69_11190</name>
</gene>
<organism evidence="2 3">
    <name type="scientific">Nocardia neocaledoniensis</name>
    <dbReference type="NCBI Taxonomy" id="236511"/>
    <lineage>
        <taxon>Bacteria</taxon>
        <taxon>Bacillati</taxon>
        <taxon>Actinomycetota</taxon>
        <taxon>Actinomycetes</taxon>
        <taxon>Mycobacteriales</taxon>
        <taxon>Nocardiaceae</taxon>
        <taxon>Nocardia</taxon>
    </lineage>
</organism>
<comment type="caution">
    <text evidence="2">The sequence shown here is derived from an EMBL/GenBank/DDBJ whole genome shotgun (WGS) entry which is preliminary data.</text>
</comment>
<evidence type="ECO:0000313" key="3">
    <source>
        <dbReference type="Proteomes" id="UP000246410"/>
    </source>
</evidence>
<dbReference type="AlphaFoldDB" id="A0A317N745"/>
<dbReference type="Gene3D" id="3.40.50.1820">
    <property type="entry name" value="alpha/beta hydrolase"/>
    <property type="match status" value="1"/>
</dbReference>
<dbReference type="PANTHER" id="PTHR43798:SF33">
    <property type="entry name" value="HYDROLASE, PUTATIVE (AFU_ORTHOLOGUE AFUA_2G14860)-RELATED"/>
    <property type="match status" value="1"/>
</dbReference>
<dbReference type="InterPro" id="IPR029058">
    <property type="entry name" value="AB_hydrolase_fold"/>
</dbReference>
<accession>A0A317N745</accession>
<evidence type="ECO:0000313" key="2">
    <source>
        <dbReference type="EMBL" id="PWV71101.1"/>
    </source>
</evidence>
<proteinExistence type="predicted"/>
<dbReference type="InterPro" id="IPR050266">
    <property type="entry name" value="AB_hydrolase_sf"/>
</dbReference>
<dbReference type="Proteomes" id="UP000246410">
    <property type="component" value="Unassembled WGS sequence"/>
</dbReference>
<protein>
    <submittedName>
        <fullName evidence="2">Pimeloyl-ACP methyl ester carboxylesterase</fullName>
    </submittedName>
</protein>
<keyword evidence="3" id="KW-1185">Reference proteome</keyword>
<dbReference type="RefSeq" id="WP_110040196.1">
    <property type="nucleotide sequence ID" value="NZ_QGTL01000011.1"/>
</dbReference>
<reference evidence="2 3" key="1">
    <citation type="submission" date="2018-05" db="EMBL/GenBank/DDBJ databases">
        <title>Genomic Encyclopedia of Type Strains, Phase IV (KMG-IV): sequencing the most valuable type-strain genomes for metagenomic binning, comparative biology and taxonomic classification.</title>
        <authorList>
            <person name="Goeker M."/>
        </authorList>
    </citation>
    <scope>NUCLEOTIDE SEQUENCE [LARGE SCALE GENOMIC DNA]</scope>
    <source>
        <strain evidence="2 3">DSM 44717</strain>
    </source>
</reference>
<dbReference type="PANTHER" id="PTHR43798">
    <property type="entry name" value="MONOACYLGLYCEROL LIPASE"/>
    <property type="match status" value="1"/>
</dbReference>
<dbReference type="GO" id="GO:0003824">
    <property type="term" value="F:catalytic activity"/>
    <property type="evidence" value="ECO:0007669"/>
    <property type="project" value="UniProtKB-ARBA"/>
</dbReference>
<sequence length="305" mass="32395">MAEEALFLDPVIGRPAIKIGYFPDQWAFDRFAAAYNASMAVLPRPDAIAAVSTTFGPVRAYRFGPGGDTPLVLLAGRQASTPMWAANLPSLLAQRTVWALDSIGEPGASAQHRELADGRDQATWIAETLAGLGVARAHLLGVSIGGNLAVQTALHRPDAVASITLLDPANTFAPLSWKMIAVSLGSTVPMMPDGVRHRLLSWIAGGAPVDETVPEGRLIASGMKDYRVAQPLLPRPTEEQLRGLTVPVLALFAGRSIVHDAAKAAETARLIPGAQVEVWADASHAINGEHPDRIARRFAEFTATI</sequence>
<feature type="domain" description="AB hydrolase-1" evidence="1">
    <location>
        <begin position="70"/>
        <end position="173"/>
    </location>
</feature>